<evidence type="ECO:0000256" key="1">
    <source>
        <dbReference type="SAM" id="MobiDB-lite"/>
    </source>
</evidence>
<protein>
    <submittedName>
        <fullName evidence="2">Uncharacterized protein</fullName>
    </submittedName>
</protein>
<keyword evidence="3" id="KW-1185">Reference proteome</keyword>
<reference evidence="3" key="1">
    <citation type="submission" date="2017-06" db="EMBL/GenBank/DDBJ databases">
        <authorList>
            <person name="Zhao X."/>
        </authorList>
    </citation>
    <scope>NUCLEOTIDE SEQUENCE [LARGE SCALE GENOMIC DNA]</scope>
</reference>
<accession>A0A289YV40</accession>
<dbReference type="Proteomes" id="UP000223363">
    <property type="component" value="Segment"/>
</dbReference>
<gene>
    <name evidence="2" type="ORF">2050HW_00006</name>
</gene>
<evidence type="ECO:0000313" key="2">
    <source>
        <dbReference type="EMBL" id="ATA65341.1"/>
    </source>
</evidence>
<proteinExistence type="predicted"/>
<sequence length="109" mass="12493">MLRRAYDLDNGIYSEAYDKATPYSIIEMNQVEAAANKGKFVELLEFFRLHEVGKELNMSFTEFINLDNDIIETIKLCCTRWRSEDDSATREALQKSGIDPRTGNPIKPA</sequence>
<organism evidence="2 3">
    <name type="scientific">Serratia phage vB_SmaM_ 2050HW</name>
    <dbReference type="NCBI Taxonomy" id="2024252"/>
    <lineage>
        <taxon>Viruses</taxon>
        <taxon>Duplodnaviria</taxon>
        <taxon>Heunggongvirae</taxon>
        <taxon>Uroviricota</taxon>
        <taxon>Caudoviricetes</taxon>
        <taxon>Chimalliviridae</taxon>
        <taxon>Moabitevirus</taxon>
        <taxon>Moabitevirus mv2050HW</taxon>
    </lineage>
</organism>
<evidence type="ECO:0000313" key="3">
    <source>
        <dbReference type="Proteomes" id="UP000223363"/>
    </source>
</evidence>
<name>A0A289YV40_9CAUD</name>
<feature type="region of interest" description="Disordered" evidence="1">
    <location>
        <begin position="85"/>
        <end position="109"/>
    </location>
</feature>
<dbReference type="EMBL" id="MF285618">
    <property type="protein sequence ID" value="ATA65341.1"/>
    <property type="molecule type" value="Genomic_DNA"/>
</dbReference>